<feature type="domain" description="F-box" evidence="1">
    <location>
        <begin position="37"/>
        <end position="88"/>
    </location>
</feature>
<evidence type="ECO:0000313" key="3">
    <source>
        <dbReference type="Proteomes" id="UP000184383"/>
    </source>
</evidence>
<dbReference type="PROSITE" id="PS50181">
    <property type="entry name" value="FBOX"/>
    <property type="match status" value="1"/>
</dbReference>
<dbReference type="EMBL" id="KV878210">
    <property type="protein sequence ID" value="OJJ38763.1"/>
    <property type="molecule type" value="Genomic_DNA"/>
</dbReference>
<proteinExistence type="predicted"/>
<dbReference type="InterPro" id="IPR001810">
    <property type="entry name" value="F-box_dom"/>
</dbReference>
<dbReference type="Proteomes" id="UP000184383">
    <property type="component" value="Unassembled WGS sequence"/>
</dbReference>
<dbReference type="GeneID" id="63749789"/>
<evidence type="ECO:0000313" key="2">
    <source>
        <dbReference type="EMBL" id="OJJ38763.1"/>
    </source>
</evidence>
<evidence type="ECO:0000259" key="1">
    <source>
        <dbReference type="PROSITE" id="PS50181"/>
    </source>
</evidence>
<dbReference type="AlphaFoldDB" id="A0A1L9RV50"/>
<dbReference type="OrthoDB" id="4454461at2759"/>
<dbReference type="InterPro" id="IPR036047">
    <property type="entry name" value="F-box-like_dom_sf"/>
</dbReference>
<accession>A0A1L9RV50</accession>
<protein>
    <recommendedName>
        <fullName evidence="1">F-box domain-containing protein</fullName>
    </recommendedName>
</protein>
<keyword evidence="3" id="KW-1185">Reference proteome</keyword>
<dbReference type="SUPFAM" id="SSF81383">
    <property type="entry name" value="F-box domain"/>
    <property type="match status" value="1"/>
</dbReference>
<reference evidence="3" key="1">
    <citation type="journal article" date="2017" name="Genome Biol.">
        <title>Comparative genomics reveals high biological diversity and specific adaptations in the industrially and medically important fungal genus Aspergillus.</title>
        <authorList>
            <person name="de Vries R.P."/>
            <person name="Riley R."/>
            <person name="Wiebenga A."/>
            <person name="Aguilar-Osorio G."/>
            <person name="Amillis S."/>
            <person name="Uchima C.A."/>
            <person name="Anderluh G."/>
            <person name="Asadollahi M."/>
            <person name="Askin M."/>
            <person name="Barry K."/>
            <person name="Battaglia E."/>
            <person name="Bayram O."/>
            <person name="Benocci T."/>
            <person name="Braus-Stromeyer S.A."/>
            <person name="Caldana C."/>
            <person name="Canovas D."/>
            <person name="Cerqueira G.C."/>
            <person name="Chen F."/>
            <person name="Chen W."/>
            <person name="Choi C."/>
            <person name="Clum A."/>
            <person name="Dos Santos R.A."/>
            <person name="Damasio A.R."/>
            <person name="Diallinas G."/>
            <person name="Emri T."/>
            <person name="Fekete E."/>
            <person name="Flipphi M."/>
            <person name="Freyberg S."/>
            <person name="Gallo A."/>
            <person name="Gournas C."/>
            <person name="Habgood R."/>
            <person name="Hainaut M."/>
            <person name="Harispe M.L."/>
            <person name="Henrissat B."/>
            <person name="Hilden K.S."/>
            <person name="Hope R."/>
            <person name="Hossain A."/>
            <person name="Karabika E."/>
            <person name="Karaffa L."/>
            <person name="Karanyi Z."/>
            <person name="Krasevec N."/>
            <person name="Kuo A."/>
            <person name="Kusch H."/>
            <person name="LaButti K."/>
            <person name="Lagendijk E.L."/>
            <person name="Lapidus A."/>
            <person name="Levasseur A."/>
            <person name="Lindquist E."/>
            <person name="Lipzen A."/>
            <person name="Logrieco A.F."/>
            <person name="MacCabe A."/>
            <person name="Maekelae M.R."/>
            <person name="Malavazi I."/>
            <person name="Melin P."/>
            <person name="Meyer V."/>
            <person name="Mielnichuk N."/>
            <person name="Miskei M."/>
            <person name="Molnar A.P."/>
            <person name="Mule G."/>
            <person name="Ngan C.Y."/>
            <person name="Orejas M."/>
            <person name="Orosz E."/>
            <person name="Ouedraogo J.P."/>
            <person name="Overkamp K.M."/>
            <person name="Park H.-S."/>
            <person name="Perrone G."/>
            <person name="Piumi F."/>
            <person name="Punt P.J."/>
            <person name="Ram A.F."/>
            <person name="Ramon A."/>
            <person name="Rauscher S."/>
            <person name="Record E."/>
            <person name="Riano-Pachon D.M."/>
            <person name="Robert V."/>
            <person name="Roehrig J."/>
            <person name="Ruller R."/>
            <person name="Salamov A."/>
            <person name="Salih N.S."/>
            <person name="Samson R.A."/>
            <person name="Sandor E."/>
            <person name="Sanguinetti M."/>
            <person name="Schuetze T."/>
            <person name="Sepcic K."/>
            <person name="Shelest E."/>
            <person name="Sherlock G."/>
            <person name="Sophianopoulou V."/>
            <person name="Squina F.M."/>
            <person name="Sun H."/>
            <person name="Susca A."/>
            <person name="Todd R.B."/>
            <person name="Tsang A."/>
            <person name="Unkles S.E."/>
            <person name="van de Wiele N."/>
            <person name="van Rossen-Uffink D."/>
            <person name="Oliveira J.V."/>
            <person name="Vesth T.C."/>
            <person name="Visser J."/>
            <person name="Yu J.-H."/>
            <person name="Zhou M."/>
            <person name="Andersen M.R."/>
            <person name="Archer D.B."/>
            <person name="Baker S.E."/>
            <person name="Benoit I."/>
            <person name="Brakhage A.A."/>
            <person name="Braus G.H."/>
            <person name="Fischer R."/>
            <person name="Frisvad J.C."/>
            <person name="Goldman G.H."/>
            <person name="Houbraken J."/>
            <person name="Oakley B."/>
            <person name="Pocsi I."/>
            <person name="Scazzocchio C."/>
            <person name="Seiboth B."/>
            <person name="vanKuyk P.A."/>
            <person name="Wortman J."/>
            <person name="Dyer P.S."/>
            <person name="Grigoriev I.V."/>
        </authorList>
    </citation>
    <scope>NUCLEOTIDE SEQUENCE [LARGE SCALE GENOMIC DNA]</scope>
    <source>
        <strain evidence="3">DTO 134E9</strain>
    </source>
</reference>
<organism evidence="2 3">
    <name type="scientific">Aspergillus wentii DTO 134E9</name>
    <dbReference type="NCBI Taxonomy" id="1073089"/>
    <lineage>
        <taxon>Eukaryota</taxon>
        <taxon>Fungi</taxon>
        <taxon>Dikarya</taxon>
        <taxon>Ascomycota</taxon>
        <taxon>Pezizomycotina</taxon>
        <taxon>Eurotiomycetes</taxon>
        <taxon>Eurotiomycetidae</taxon>
        <taxon>Eurotiales</taxon>
        <taxon>Aspergillaceae</taxon>
        <taxon>Aspergillus</taxon>
        <taxon>Aspergillus subgen. Cremei</taxon>
    </lineage>
</organism>
<dbReference type="RefSeq" id="XP_040692439.1">
    <property type="nucleotide sequence ID" value="XM_040833941.1"/>
</dbReference>
<gene>
    <name evidence="2" type="ORF">ASPWEDRAFT_341898</name>
</gene>
<name>A0A1L9RV50_ASPWE</name>
<sequence length="320" mass="37350">MYFPSSLQLPHLNPSTIRKMIQIWRIIQKLLCRKITESILFELPLELLFAILWFLPLPDKVRLTLTCKDLYHLLFPLLPADDLRFPRLLPYRPYCDRNYTRADVLIALEDTHWAYCQGCQKLHPREEFPTSPAKFMNDPLTRYCAISSGLVDLCPCIVITFRDRLRIEDYLLGRKKRSCGYIDKGVLVSVPHAKGRYLVHECYAYRNVEMAILLYHADEKMFICTRYSIPNDTRAVRTEDIFICPHRTLSKYVHAIPSPACRSCNARVVKLTSSKNPDAIVVQVTRCLGKRPEKDWMGLGEDWCWQTRLCVYLPISGYLD</sequence>
<dbReference type="VEuPathDB" id="FungiDB:ASPWEDRAFT_341898"/>